<dbReference type="eggNOG" id="COG0125">
    <property type="taxonomic scope" value="Bacteria"/>
</dbReference>
<keyword evidence="2" id="KW-1185">Reference proteome</keyword>
<dbReference type="InterPro" id="IPR027417">
    <property type="entry name" value="P-loop_NTPase"/>
</dbReference>
<dbReference type="SUPFAM" id="SSF52540">
    <property type="entry name" value="P-loop containing nucleoside triphosphate hydrolases"/>
    <property type="match status" value="1"/>
</dbReference>
<dbReference type="Proteomes" id="UP000005707">
    <property type="component" value="Unassembled WGS sequence"/>
</dbReference>
<accession>U2EEY7</accession>
<evidence type="ECO:0000313" key="1">
    <source>
        <dbReference type="EMBL" id="ERJ13256.1"/>
    </source>
</evidence>
<dbReference type="Gene3D" id="3.40.50.300">
    <property type="entry name" value="P-loop containing nucleotide triphosphate hydrolases"/>
    <property type="match status" value="1"/>
</dbReference>
<evidence type="ECO:0000313" key="2">
    <source>
        <dbReference type="Proteomes" id="UP000005707"/>
    </source>
</evidence>
<dbReference type="EMBL" id="AFNU02000002">
    <property type="protein sequence ID" value="ERJ13256.1"/>
    <property type="molecule type" value="Genomic_DNA"/>
</dbReference>
<dbReference type="InParanoid" id="U2EEY7"/>
<gene>
    <name evidence="1" type="ORF">HLPCO_000885</name>
</gene>
<comment type="caution">
    <text evidence="1">The sequence shown here is derived from an EMBL/GenBank/DDBJ whole genome shotgun (WGS) entry which is preliminary data.</text>
</comment>
<dbReference type="STRING" id="1033810.HLPCO_000885"/>
<protein>
    <submittedName>
        <fullName evidence="1">AAA domain protein</fullName>
    </submittedName>
</protein>
<organism evidence="1 2">
    <name type="scientific">Haloplasma contractile SSD-17B</name>
    <dbReference type="NCBI Taxonomy" id="1033810"/>
    <lineage>
        <taxon>Bacteria</taxon>
        <taxon>Bacillati</taxon>
        <taxon>Mycoplasmatota</taxon>
        <taxon>Mollicutes</taxon>
        <taxon>Haloplasmatales</taxon>
        <taxon>Haloplasmataceae</taxon>
        <taxon>Haloplasma</taxon>
    </lineage>
</organism>
<reference evidence="1 2" key="1">
    <citation type="journal article" date="2011" name="J. Bacteriol.">
        <title>Genome sequence of Haloplasma contractile, an unusual contractile bacterium from a deep-sea anoxic brine lake.</title>
        <authorList>
            <person name="Antunes A."/>
            <person name="Alam I."/>
            <person name="El Dorry H."/>
            <person name="Siam R."/>
            <person name="Robertson A."/>
            <person name="Bajic V.B."/>
            <person name="Stingl U."/>
        </authorList>
    </citation>
    <scope>NUCLEOTIDE SEQUENCE [LARGE SCALE GENOMIC DNA]</scope>
    <source>
        <strain evidence="1 2">SSD-17B</strain>
    </source>
</reference>
<name>U2EEY7_9MOLU</name>
<proteinExistence type="predicted"/>
<sequence>MRDSKLVFVVGMSGVGKSTTSKNLAKQYQNNKIKHKWLHEEIANHPIRDGEFSIGSTYSEADMDLNVEEMYKRWEKLVYEVMLSEDVYIIEGCLYQSIIRYFFDCNYPINKITHYYDRVMEILKPVKPTIIHLYRPNVKASFEEAFKIRGQRWKNIILKPDMKGYFSKHSYEGDDSIFKMEEDYQDIARSMSDRFQGYKIQVDTSDHLWDQHMKKITSYLGIKFRQDSKETPVDNPKKYCGTYGVKIDGHQHEIEIKEVDGQLYCRVFWWENMKLIHLGNDQFEIQSFPITLDFEFHNHKRAVKVDGIYGWNIMGKTLQEI</sequence>
<dbReference type="AlphaFoldDB" id="U2EEY7"/>
<dbReference type="RefSeq" id="WP_008826734.1">
    <property type="nucleotide sequence ID" value="NZ_AFNU02000002.1"/>
</dbReference>
<dbReference type="OrthoDB" id="8211253at2"/>
<reference evidence="1 2" key="2">
    <citation type="journal article" date="2013" name="PLoS ONE">
        <title>INDIGO - INtegrated Data Warehouse of MIcrobial GenOmes with Examples from the Red Sea Extremophiles.</title>
        <authorList>
            <person name="Alam I."/>
            <person name="Antunes A."/>
            <person name="Kamau A.A."/>
            <person name="Ba Alawi W."/>
            <person name="Kalkatawi M."/>
            <person name="Stingl U."/>
            <person name="Bajic V.B."/>
        </authorList>
    </citation>
    <scope>NUCLEOTIDE SEQUENCE [LARGE SCALE GENOMIC DNA]</scope>
    <source>
        <strain evidence="1 2">SSD-17B</strain>
    </source>
</reference>